<dbReference type="InterPro" id="IPR008257">
    <property type="entry name" value="Pept_M19"/>
</dbReference>
<dbReference type="Pfam" id="PF01244">
    <property type="entry name" value="Peptidase_M19"/>
    <property type="match status" value="1"/>
</dbReference>
<protein>
    <recommendedName>
        <fullName evidence="3">Membrane dipeptidase</fullName>
    </recommendedName>
</protein>
<dbReference type="InterPro" id="IPR032466">
    <property type="entry name" value="Metal_Hydrolase"/>
</dbReference>
<organism evidence="1 2">
    <name type="scientific">Neolewinella maritima</name>
    <dbReference type="NCBI Taxonomy" id="1383882"/>
    <lineage>
        <taxon>Bacteria</taxon>
        <taxon>Pseudomonadati</taxon>
        <taxon>Bacteroidota</taxon>
        <taxon>Saprospiria</taxon>
        <taxon>Saprospirales</taxon>
        <taxon>Lewinellaceae</taxon>
        <taxon>Neolewinella</taxon>
    </lineage>
</organism>
<dbReference type="PROSITE" id="PS51365">
    <property type="entry name" value="RENAL_DIPEPTIDASE_2"/>
    <property type="match status" value="1"/>
</dbReference>
<reference evidence="1" key="1">
    <citation type="submission" date="2021-12" db="EMBL/GenBank/DDBJ databases">
        <authorList>
            <person name="Rodrigo-Torres L."/>
            <person name="Arahal R. D."/>
            <person name="Lucena T."/>
        </authorList>
    </citation>
    <scope>NUCLEOTIDE SEQUENCE</scope>
    <source>
        <strain evidence="1">CECT 8419</strain>
    </source>
</reference>
<name>A0ABM9AXY7_9BACT</name>
<proteinExistence type="predicted"/>
<accession>A0ABM9AXY7</accession>
<dbReference type="Proteomes" id="UP000837803">
    <property type="component" value="Unassembled WGS sequence"/>
</dbReference>
<dbReference type="SUPFAM" id="SSF51556">
    <property type="entry name" value="Metallo-dependent hydrolases"/>
    <property type="match status" value="1"/>
</dbReference>
<sequence>MLRYLLPVLAFSALLSCGNSGTGGPAPERSDVELRAHADSLAHAYLIIDGHVDLPYRLKVNNFRLEREMLGIPIETDEGDFDYVRAVEGGLDAPFMSIYIPSRLQDEPGQAPLLADSLIEMVKGIAAAHPDKFRIALSPDDLERNFREGVMSLPLGMENGAPIEDQLARVQDYHAKGIRYITLTHATDNLISDSSYDTLNTHGGLSSFGEEVVREMNRVGIMVDVSHISDSAFWDVMEVTDVPVIASHSSVRYFTPDFQRNMSDEMIERLGENDGVIQINFGSTFLDGALRERQDSLREVLSAQLVDAGMEYTDDAAQSLVDSFEQANPTLYSDVEMVADHIDRVVELAGIDHVGLGSDFDGVGDSLPTGLKDVADYPNLIYTLLKRGYSDEDIRKICSDNVLRVWRAVETASSARG</sequence>
<dbReference type="PROSITE" id="PS51257">
    <property type="entry name" value="PROKAR_LIPOPROTEIN"/>
    <property type="match status" value="1"/>
</dbReference>
<comment type="caution">
    <text evidence="1">The sequence shown here is derived from an EMBL/GenBank/DDBJ whole genome shotgun (WGS) entry which is preliminary data.</text>
</comment>
<dbReference type="CDD" id="cd01301">
    <property type="entry name" value="rDP_like"/>
    <property type="match status" value="1"/>
</dbReference>
<dbReference type="Gene3D" id="3.20.20.140">
    <property type="entry name" value="Metal-dependent hydrolases"/>
    <property type="match status" value="1"/>
</dbReference>
<dbReference type="EMBL" id="CAKLPZ010000001">
    <property type="protein sequence ID" value="CAH0999086.1"/>
    <property type="molecule type" value="Genomic_DNA"/>
</dbReference>
<evidence type="ECO:0000313" key="2">
    <source>
        <dbReference type="Proteomes" id="UP000837803"/>
    </source>
</evidence>
<dbReference type="PANTHER" id="PTHR10443:SF12">
    <property type="entry name" value="DIPEPTIDASE"/>
    <property type="match status" value="1"/>
</dbReference>
<dbReference type="PANTHER" id="PTHR10443">
    <property type="entry name" value="MICROSOMAL DIPEPTIDASE"/>
    <property type="match status" value="1"/>
</dbReference>
<evidence type="ECO:0000313" key="1">
    <source>
        <dbReference type="EMBL" id="CAH0999086.1"/>
    </source>
</evidence>
<gene>
    <name evidence="1" type="ORF">LEM8419_00381</name>
</gene>
<keyword evidence="2" id="KW-1185">Reference proteome</keyword>
<evidence type="ECO:0008006" key="3">
    <source>
        <dbReference type="Google" id="ProtNLM"/>
    </source>
</evidence>